<sequence length="247" mass="27454">MTVTMELMRLGWAGIRGTVYRCVVSEAPGWSAIDAALRNLYGETVPAHWTPQQPWSLGGPDPLDGISAYPRTDPVSHWHYVTYGMSELYEKEWDNPAVSGWGFEFTLRLARPTSDADPPLWAAGFLQTLARYVIQSGKWFEPGNTIKANGPLDPERPESAIQAFTFVVDPELGSIDTPHGAVRFLQVVGLTMPEYRAALGGKALGLLRDFESRIPLYVTDLDRATFVNDPKPQARWPRWGGGLRGRP</sequence>
<gene>
    <name evidence="2" type="ORF">F5544_42045</name>
</gene>
<dbReference type="GO" id="GO:0005737">
    <property type="term" value="C:cytoplasm"/>
    <property type="evidence" value="ECO:0007669"/>
    <property type="project" value="TreeGrafter"/>
</dbReference>
<name>A0A6G9YSN2_9NOCA</name>
<dbReference type="InterPro" id="IPR037181">
    <property type="entry name" value="SUFU_N"/>
</dbReference>
<dbReference type="Pfam" id="PF05076">
    <property type="entry name" value="SUFU"/>
    <property type="match status" value="1"/>
</dbReference>
<feature type="domain" description="Suppressor of fused-like" evidence="1">
    <location>
        <begin position="59"/>
        <end position="223"/>
    </location>
</feature>
<organism evidence="2 3">
    <name type="scientific">Nocardia arthritidis</name>
    <dbReference type="NCBI Taxonomy" id="228602"/>
    <lineage>
        <taxon>Bacteria</taxon>
        <taxon>Bacillati</taxon>
        <taxon>Actinomycetota</taxon>
        <taxon>Actinomycetes</taxon>
        <taxon>Mycobacteriales</taxon>
        <taxon>Nocardiaceae</taxon>
        <taxon>Nocardia</taxon>
    </lineage>
</organism>
<proteinExistence type="predicted"/>
<keyword evidence="3" id="KW-1185">Reference proteome</keyword>
<dbReference type="PANTHER" id="PTHR10928:SF2">
    <property type="entry name" value="SUPPRESSOR OF FUSED HOMOLOG"/>
    <property type="match status" value="1"/>
</dbReference>
<dbReference type="InterPro" id="IPR007768">
    <property type="entry name" value="Suppressor_of_fused"/>
</dbReference>
<dbReference type="SUPFAM" id="SSF103359">
    <property type="entry name" value="Suppressor of Fused, N-terminal domain"/>
    <property type="match status" value="1"/>
</dbReference>
<accession>A0A6G9YSN2</accession>
<protein>
    <submittedName>
        <fullName evidence="2">Suppressor of fused domain protein</fullName>
    </submittedName>
</protein>
<evidence type="ECO:0000313" key="2">
    <source>
        <dbReference type="EMBL" id="QIS16218.1"/>
    </source>
</evidence>
<dbReference type="Proteomes" id="UP000503540">
    <property type="component" value="Chromosome"/>
</dbReference>
<dbReference type="PANTHER" id="PTHR10928">
    <property type="entry name" value="SUPPRESSOR OF FUSED"/>
    <property type="match status" value="1"/>
</dbReference>
<dbReference type="KEGG" id="nah:F5544_42045"/>
<evidence type="ECO:0000259" key="1">
    <source>
        <dbReference type="Pfam" id="PF05076"/>
    </source>
</evidence>
<dbReference type="AlphaFoldDB" id="A0A6G9YSN2"/>
<evidence type="ECO:0000313" key="3">
    <source>
        <dbReference type="Proteomes" id="UP000503540"/>
    </source>
</evidence>
<reference evidence="2 3" key="1">
    <citation type="journal article" date="2019" name="ACS Chem. Biol.">
        <title>Identification and Mobilization of a Cryptic Antibiotic Biosynthesis Gene Locus from a Human-Pathogenic Nocardia Isolate.</title>
        <authorList>
            <person name="Herisse M."/>
            <person name="Ishida K."/>
            <person name="Porter J.L."/>
            <person name="Howden B."/>
            <person name="Hertweck C."/>
            <person name="Stinear T.P."/>
            <person name="Pidot S.J."/>
        </authorList>
    </citation>
    <scope>NUCLEOTIDE SEQUENCE [LARGE SCALE GENOMIC DNA]</scope>
    <source>
        <strain evidence="2 3">AUSMDU00012717</strain>
    </source>
</reference>
<dbReference type="InterPro" id="IPR020941">
    <property type="entry name" value="SUFU-like_domain"/>
</dbReference>
<dbReference type="EMBL" id="CP046172">
    <property type="protein sequence ID" value="QIS16218.1"/>
    <property type="molecule type" value="Genomic_DNA"/>
</dbReference>